<proteinExistence type="predicted"/>
<sequence length="85" mass="9485">MDESVMYETQSQCPTSPKDANLESRSVIFMTNSIISQLPGHERLHARLRIENNKINLAPRPASSGLHATHNYTAAALNLKIQLNK</sequence>
<reference evidence="2" key="1">
    <citation type="journal article" date="2012" name="Mol. Plant Microbe Interact.">
        <title>A highly conserved effector in Fusarium oxysporum is required for full virulence on Arabidopsis.</title>
        <authorList>
            <person name="Thatcher L.F."/>
            <person name="Gardiner D.M."/>
            <person name="Kazan K."/>
            <person name="Manners J."/>
        </authorList>
    </citation>
    <scope>NUCLEOTIDE SEQUENCE [LARGE SCALE GENOMIC DNA]</scope>
    <source>
        <strain evidence="2">Fo5176</strain>
    </source>
</reference>
<name>F9FG55_FUSOF</name>
<comment type="caution">
    <text evidence="2">The sequence shown here is derived from an EMBL/GenBank/DDBJ whole genome shotgun (WGS) entry which is preliminary data.</text>
</comment>
<evidence type="ECO:0000313" key="2">
    <source>
        <dbReference type="EMBL" id="EGU84086.1"/>
    </source>
</evidence>
<feature type="region of interest" description="Disordered" evidence="1">
    <location>
        <begin position="1"/>
        <end position="20"/>
    </location>
</feature>
<accession>F9FG55</accession>
<protein>
    <submittedName>
        <fullName evidence="2">Uncharacterized protein</fullName>
    </submittedName>
</protein>
<dbReference type="AlphaFoldDB" id="F9FG55"/>
<gene>
    <name evidence="2" type="ORF">FOXB_05384</name>
</gene>
<organism evidence="2">
    <name type="scientific">Fusarium oxysporum (strain Fo5176)</name>
    <name type="common">Fusarium vascular wilt</name>
    <dbReference type="NCBI Taxonomy" id="660025"/>
    <lineage>
        <taxon>Eukaryota</taxon>
        <taxon>Fungi</taxon>
        <taxon>Dikarya</taxon>
        <taxon>Ascomycota</taxon>
        <taxon>Pezizomycotina</taxon>
        <taxon>Sordariomycetes</taxon>
        <taxon>Hypocreomycetidae</taxon>
        <taxon>Hypocreales</taxon>
        <taxon>Nectriaceae</taxon>
        <taxon>Fusarium</taxon>
        <taxon>Fusarium oxysporum species complex</taxon>
    </lineage>
</organism>
<evidence type="ECO:0000256" key="1">
    <source>
        <dbReference type="SAM" id="MobiDB-lite"/>
    </source>
</evidence>
<dbReference type="EMBL" id="AFQF01001721">
    <property type="protein sequence ID" value="EGU84086.1"/>
    <property type="molecule type" value="Genomic_DNA"/>
</dbReference>